<proteinExistence type="predicted"/>
<organism evidence="3 4">
    <name type="scientific">Streptomyces lonegramiae</name>
    <dbReference type="NCBI Taxonomy" id="3075524"/>
    <lineage>
        <taxon>Bacteria</taxon>
        <taxon>Bacillati</taxon>
        <taxon>Actinomycetota</taxon>
        <taxon>Actinomycetes</taxon>
        <taxon>Kitasatosporales</taxon>
        <taxon>Streptomycetaceae</taxon>
        <taxon>Streptomyces</taxon>
    </lineage>
</organism>
<name>A0ABU2XCE8_9ACTN</name>
<evidence type="ECO:0000313" key="4">
    <source>
        <dbReference type="Proteomes" id="UP001180754"/>
    </source>
</evidence>
<sequence length="100" mass="10980">MLLLELLIAIAEPIDAAIASAHVWAPIVITACCAAVLCRLRRSARRRARARTTERNTARPGAYSDPDTVTLRVPTCTDWCPDWCPRTCLDVSTPEQTGES</sequence>
<accession>A0ABU2XCE8</accession>
<dbReference type="EMBL" id="JAVRFD010000005">
    <property type="protein sequence ID" value="MDT0543590.1"/>
    <property type="molecule type" value="Genomic_DNA"/>
</dbReference>
<feature type="transmembrane region" description="Helical" evidence="2">
    <location>
        <begin position="23"/>
        <end position="40"/>
    </location>
</feature>
<evidence type="ECO:0000256" key="2">
    <source>
        <dbReference type="SAM" id="Phobius"/>
    </source>
</evidence>
<reference evidence="3" key="1">
    <citation type="submission" date="2024-05" db="EMBL/GenBank/DDBJ databases">
        <title>30 novel species of actinomycetes from the DSMZ collection.</title>
        <authorList>
            <person name="Nouioui I."/>
        </authorList>
    </citation>
    <scope>NUCLEOTIDE SEQUENCE</scope>
    <source>
        <strain evidence="3">DSM 41529</strain>
    </source>
</reference>
<keyword evidence="2" id="KW-0472">Membrane</keyword>
<protein>
    <recommendedName>
        <fullName evidence="5">MYXO-CTERM domain-containing protein</fullName>
    </recommendedName>
</protein>
<keyword evidence="2" id="KW-0812">Transmembrane</keyword>
<evidence type="ECO:0000256" key="1">
    <source>
        <dbReference type="SAM" id="MobiDB-lite"/>
    </source>
</evidence>
<dbReference type="Proteomes" id="UP001180754">
    <property type="component" value="Unassembled WGS sequence"/>
</dbReference>
<keyword evidence="2" id="KW-1133">Transmembrane helix</keyword>
<evidence type="ECO:0008006" key="5">
    <source>
        <dbReference type="Google" id="ProtNLM"/>
    </source>
</evidence>
<comment type="caution">
    <text evidence="3">The sequence shown here is derived from an EMBL/GenBank/DDBJ whole genome shotgun (WGS) entry which is preliminary data.</text>
</comment>
<gene>
    <name evidence="3" type="ORF">RND15_12805</name>
</gene>
<dbReference type="RefSeq" id="WP_311724000.1">
    <property type="nucleotide sequence ID" value="NZ_JAVRFD010000005.1"/>
</dbReference>
<keyword evidence="4" id="KW-1185">Reference proteome</keyword>
<evidence type="ECO:0000313" key="3">
    <source>
        <dbReference type="EMBL" id="MDT0543590.1"/>
    </source>
</evidence>
<feature type="region of interest" description="Disordered" evidence="1">
    <location>
        <begin position="46"/>
        <end position="66"/>
    </location>
</feature>